<accession>A0A0C2NP82</accession>
<feature type="transmembrane region" description="Helical" evidence="1">
    <location>
        <begin position="43"/>
        <end position="69"/>
    </location>
</feature>
<sequence>MIQQLLATFAPMLLGAQLILTMVLVKGEICPGQRGRVHKMLTPLVVLWLAVASLKIEAFMIAAAIGYFYSQVQTGKTREKGPLWLLYLANGLALAYVGIMMGEQDSVASAANILVQVLLLGGCFGQLLLVVARSRLQAFQRILPVVGVLAAMLTAMTLVFQAFSLSEEALLAISLPTILGMILLISAVVVWCFHLFTTKAVSKGQLGFALVILVVVTVVNQPLFQQVFSQQIVS</sequence>
<feature type="transmembrane region" description="Helical" evidence="1">
    <location>
        <begin position="206"/>
        <end position="224"/>
    </location>
</feature>
<dbReference type="OrthoDB" id="5915482at2"/>
<accession>A0A0C2P187</accession>
<keyword evidence="1" id="KW-0812">Transmembrane</keyword>
<dbReference type="RefSeq" id="WP_040987078.1">
    <property type="nucleotide sequence ID" value="NZ_JTKH01000003.1"/>
</dbReference>
<feature type="transmembrane region" description="Helical" evidence="1">
    <location>
        <begin position="81"/>
        <end position="101"/>
    </location>
</feature>
<name>A0A0C2NP82_9VIBR</name>
<keyword evidence="1" id="KW-0472">Membrane</keyword>
<evidence type="ECO:0000256" key="1">
    <source>
        <dbReference type="SAM" id="Phobius"/>
    </source>
</evidence>
<feature type="transmembrane region" description="Helical" evidence="1">
    <location>
        <begin position="169"/>
        <end position="194"/>
    </location>
</feature>
<comment type="caution">
    <text evidence="2">The sequence shown here is derived from an EMBL/GenBank/DDBJ whole genome shotgun (WGS) entry which is preliminary data.</text>
</comment>
<reference evidence="2 3" key="1">
    <citation type="submission" date="2014-11" db="EMBL/GenBank/DDBJ databases">
        <title>Draft Genome Sequence of Vibrio piscirenalis strains CECT 8603T and CECT 8604, two marine Gammaproteobacterium isolated from cultured gilthead sea bream (Sparus aurata).</title>
        <authorList>
            <person name="Arahal D.R."/>
            <person name="Rodrigo-Torres L."/>
            <person name="Lucena T."/>
            <person name="Pujalte M.J."/>
        </authorList>
    </citation>
    <scope>NUCLEOTIDE SEQUENCE [LARGE SCALE GENOMIC DNA]</scope>
    <source>
        <strain evidence="2 3">DCR 1-4-2</strain>
    </source>
</reference>
<organism evidence="2 3">
    <name type="scientific">Vibrio renipiscarius</name>
    <dbReference type="NCBI Taxonomy" id="1461322"/>
    <lineage>
        <taxon>Bacteria</taxon>
        <taxon>Pseudomonadati</taxon>
        <taxon>Pseudomonadota</taxon>
        <taxon>Gammaproteobacteria</taxon>
        <taxon>Vibrionales</taxon>
        <taxon>Vibrionaceae</taxon>
        <taxon>Vibrio</taxon>
    </lineage>
</organism>
<evidence type="ECO:0000313" key="2">
    <source>
        <dbReference type="EMBL" id="KII82095.1"/>
    </source>
</evidence>
<dbReference type="STRING" id="1461322.OJ16_01040"/>
<feature type="transmembrane region" description="Helical" evidence="1">
    <location>
        <begin position="107"/>
        <end position="130"/>
    </location>
</feature>
<keyword evidence="3" id="KW-1185">Reference proteome</keyword>
<protein>
    <submittedName>
        <fullName evidence="2">Membrane protein</fullName>
    </submittedName>
</protein>
<evidence type="ECO:0000313" key="3">
    <source>
        <dbReference type="Proteomes" id="UP000031672"/>
    </source>
</evidence>
<keyword evidence="1" id="KW-1133">Transmembrane helix</keyword>
<gene>
    <name evidence="2" type="ORF">OJ16_01040</name>
</gene>
<dbReference type="Proteomes" id="UP000031672">
    <property type="component" value="Unassembled WGS sequence"/>
</dbReference>
<feature type="transmembrane region" description="Helical" evidence="1">
    <location>
        <begin position="142"/>
        <end position="163"/>
    </location>
</feature>
<proteinExistence type="predicted"/>
<dbReference type="EMBL" id="JTKH01000003">
    <property type="protein sequence ID" value="KII82095.1"/>
    <property type="molecule type" value="Genomic_DNA"/>
</dbReference>
<dbReference type="AlphaFoldDB" id="A0A0C2NP82"/>